<dbReference type="FunFam" id="3.40.50.300:FF:000108">
    <property type="entry name" value="ATP-dependent RNA helicase RhlE"/>
    <property type="match status" value="1"/>
</dbReference>
<feature type="compositionally biased region" description="Basic and acidic residues" evidence="13">
    <location>
        <begin position="677"/>
        <end position="689"/>
    </location>
</feature>
<evidence type="ECO:0000313" key="18">
    <source>
        <dbReference type="Proteomes" id="UP000001299"/>
    </source>
</evidence>
<dbReference type="InterPro" id="IPR011545">
    <property type="entry name" value="DEAD/DEAH_box_helicase_dom"/>
</dbReference>
<dbReference type="EC" id="3.6.4.13" evidence="1"/>
<feature type="region of interest" description="Disordered" evidence="13">
    <location>
        <begin position="40"/>
        <end position="59"/>
    </location>
</feature>
<dbReference type="PROSITE" id="PS00039">
    <property type="entry name" value="DEAD_ATP_HELICASE"/>
    <property type="match status" value="1"/>
</dbReference>
<dbReference type="GO" id="GO:0016787">
    <property type="term" value="F:hydrolase activity"/>
    <property type="evidence" value="ECO:0007669"/>
    <property type="project" value="UniProtKB-KW"/>
</dbReference>
<dbReference type="PANTHER" id="PTHR47963:SF8">
    <property type="entry name" value="ATP-DEPENDENT RNA HELICASE DEAD"/>
    <property type="match status" value="1"/>
</dbReference>
<feature type="domain" description="Helicase C-terminal" evidence="15">
    <location>
        <begin position="273"/>
        <end position="433"/>
    </location>
</feature>
<feature type="short sequence motif" description="Q motif" evidence="11">
    <location>
        <begin position="59"/>
        <end position="87"/>
    </location>
</feature>
<dbReference type="Proteomes" id="UP000001299">
    <property type="component" value="Chromosome 1"/>
</dbReference>
<keyword evidence="3 12" id="KW-0547">Nucleotide-binding</keyword>
<dbReference type="InterPro" id="IPR014001">
    <property type="entry name" value="Helicase_ATP-bd"/>
</dbReference>
<evidence type="ECO:0000256" key="11">
    <source>
        <dbReference type="PROSITE-ProRule" id="PRU00552"/>
    </source>
</evidence>
<accession>E0S2Q7</accession>
<dbReference type="InterPro" id="IPR014014">
    <property type="entry name" value="RNA_helicase_DEAD_Q_motif"/>
</dbReference>
<dbReference type="CDD" id="cd18787">
    <property type="entry name" value="SF2_C_DEAD"/>
    <property type="match status" value="1"/>
</dbReference>
<feature type="compositionally biased region" description="Basic and acidic residues" evidence="13">
    <location>
        <begin position="42"/>
        <end position="59"/>
    </location>
</feature>
<evidence type="ECO:0000256" key="10">
    <source>
        <dbReference type="ARBA" id="ARBA00067932"/>
    </source>
</evidence>
<dbReference type="CDD" id="cd00268">
    <property type="entry name" value="DEADc"/>
    <property type="match status" value="1"/>
</dbReference>
<protein>
    <recommendedName>
        <fullName evidence="10">ATP-dependent RNA helicase CshA</fullName>
        <ecNumber evidence="1">3.6.4.13</ecNumber>
    </recommendedName>
</protein>
<dbReference type="InterPro" id="IPR027417">
    <property type="entry name" value="P-loop_NTPase"/>
</dbReference>
<dbReference type="GO" id="GO:0003724">
    <property type="term" value="F:RNA helicase activity"/>
    <property type="evidence" value="ECO:0007669"/>
    <property type="project" value="UniProtKB-EC"/>
</dbReference>
<dbReference type="SUPFAM" id="SSF52540">
    <property type="entry name" value="P-loop containing nucleoside triphosphate hydrolases"/>
    <property type="match status" value="1"/>
</dbReference>
<dbReference type="GO" id="GO:0033592">
    <property type="term" value="F:RNA strand annealing activity"/>
    <property type="evidence" value="ECO:0007669"/>
    <property type="project" value="TreeGrafter"/>
</dbReference>
<dbReference type="InterPro" id="IPR057325">
    <property type="entry name" value="DeaD_dimer"/>
</dbReference>
<dbReference type="STRING" id="515622.bpr_I1286"/>
<dbReference type="GO" id="GO:0005829">
    <property type="term" value="C:cytosol"/>
    <property type="evidence" value="ECO:0007669"/>
    <property type="project" value="TreeGrafter"/>
</dbReference>
<proteinExistence type="inferred from homology"/>
<feature type="compositionally biased region" description="Basic and acidic residues" evidence="13">
    <location>
        <begin position="504"/>
        <end position="574"/>
    </location>
</feature>
<dbReference type="PROSITE" id="PS51194">
    <property type="entry name" value="HELICASE_CTER"/>
    <property type="match status" value="1"/>
</dbReference>
<evidence type="ECO:0000256" key="8">
    <source>
        <dbReference type="ARBA" id="ARBA00038437"/>
    </source>
</evidence>
<dbReference type="Pfam" id="PF00271">
    <property type="entry name" value="Helicase_C"/>
    <property type="match status" value="1"/>
</dbReference>
<evidence type="ECO:0000256" key="3">
    <source>
        <dbReference type="ARBA" id="ARBA00022741"/>
    </source>
</evidence>
<evidence type="ECO:0000256" key="1">
    <source>
        <dbReference type="ARBA" id="ARBA00012552"/>
    </source>
</evidence>
<comment type="catalytic activity">
    <reaction evidence="9">
        <text>ATP + H2O = ADP + phosphate + H(+)</text>
        <dbReference type="Rhea" id="RHEA:13065"/>
        <dbReference type="ChEBI" id="CHEBI:15377"/>
        <dbReference type="ChEBI" id="CHEBI:15378"/>
        <dbReference type="ChEBI" id="CHEBI:30616"/>
        <dbReference type="ChEBI" id="CHEBI:43474"/>
        <dbReference type="ChEBI" id="CHEBI:456216"/>
        <dbReference type="EC" id="3.6.4.13"/>
    </reaction>
</comment>
<dbReference type="InterPro" id="IPR001650">
    <property type="entry name" value="Helicase_C-like"/>
</dbReference>
<evidence type="ECO:0000256" key="12">
    <source>
        <dbReference type="RuleBase" id="RU000492"/>
    </source>
</evidence>
<name>E0S2Q7_BUTPB</name>
<feature type="domain" description="Helicase ATP-binding" evidence="14">
    <location>
        <begin position="90"/>
        <end position="261"/>
    </location>
</feature>
<dbReference type="Pfam" id="PF00270">
    <property type="entry name" value="DEAD"/>
    <property type="match status" value="1"/>
</dbReference>
<dbReference type="SMART" id="SM00487">
    <property type="entry name" value="DEXDc"/>
    <property type="match status" value="1"/>
</dbReference>
<organism evidence="17 18">
    <name type="scientific">Butyrivibrio proteoclasticus (strain ATCC 51982 / DSM 14932 / B316)</name>
    <name type="common">Clostridium proteoclasticum</name>
    <dbReference type="NCBI Taxonomy" id="515622"/>
    <lineage>
        <taxon>Bacteria</taxon>
        <taxon>Bacillati</taxon>
        <taxon>Bacillota</taxon>
        <taxon>Clostridia</taxon>
        <taxon>Lachnospirales</taxon>
        <taxon>Lachnospiraceae</taxon>
        <taxon>Butyrivibrio</taxon>
    </lineage>
</organism>
<keyword evidence="2" id="KW-0963">Cytoplasm</keyword>
<evidence type="ECO:0000259" key="14">
    <source>
        <dbReference type="PROSITE" id="PS51192"/>
    </source>
</evidence>
<keyword evidence="18" id="KW-1185">Reference proteome</keyword>
<feature type="domain" description="DEAD-box RNA helicase Q" evidence="16">
    <location>
        <begin position="59"/>
        <end position="87"/>
    </location>
</feature>
<reference evidence="17 18" key="1">
    <citation type="journal article" date="2010" name="PLoS ONE">
        <title>The glycobiome of the rumen bacterium Butyrivibrio proteoclasticus B316(T) highlights adaptation to a polysaccharide-rich environment.</title>
        <authorList>
            <person name="Kelly W.J."/>
            <person name="Leahy S.C."/>
            <person name="Altermann E."/>
            <person name="Yeoman C.J."/>
            <person name="Dunne J.C."/>
            <person name="Kong Z."/>
            <person name="Pacheco D.M."/>
            <person name="Li D."/>
            <person name="Noel S.J."/>
            <person name="Moon C.D."/>
            <person name="Cookson A.L."/>
            <person name="Attwood G.T."/>
        </authorList>
    </citation>
    <scope>NUCLEOTIDE SEQUENCE [LARGE SCALE GENOMIC DNA]</scope>
    <source>
        <strain evidence="18">ATCC 51982 / DSM 14932 / B316</strain>
    </source>
</reference>
<feature type="region of interest" description="Disordered" evidence="13">
    <location>
        <begin position="504"/>
        <end position="689"/>
    </location>
</feature>
<evidence type="ECO:0000256" key="9">
    <source>
        <dbReference type="ARBA" id="ARBA00047984"/>
    </source>
</evidence>
<keyword evidence="6 12" id="KW-0067">ATP-binding</keyword>
<evidence type="ECO:0000256" key="13">
    <source>
        <dbReference type="SAM" id="MobiDB-lite"/>
    </source>
</evidence>
<evidence type="ECO:0000256" key="4">
    <source>
        <dbReference type="ARBA" id="ARBA00022801"/>
    </source>
</evidence>
<dbReference type="SMART" id="SM00490">
    <property type="entry name" value="HELICc"/>
    <property type="match status" value="1"/>
</dbReference>
<keyword evidence="4 12" id="KW-0378">Hydrolase</keyword>
<dbReference type="GO" id="GO:0005840">
    <property type="term" value="C:ribosome"/>
    <property type="evidence" value="ECO:0007669"/>
    <property type="project" value="TreeGrafter"/>
</dbReference>
<keyword evidence="7" id="KW-0346">Stress response</keyword>
<evidence type="ECO:0000256" key="6">
    <source>
        <dbReference type="ARBA" id="ARBA00022840"/>
    </source>
</evidence>
<dbReference type="GO" id="GO:0009409">
    <property type="term" value="P:response to cold"/>
    <property type="evidence" value="ECO:0007669"/>
    <property type="project" value="TreeGrafter"/>
</dbReference>
<sequence length="711" mass="80976">MQLQKPHISRLVVIVIVLRNKESFMNKDLEKELLDQAEVQEENIKEPEKKTKKEDEDKVRYDESGLDERIIRAVSEMGFEYMSPIQKAAIPVMIQGKDIIGQAQTGTGKTAAFGIPLLHQVDPANKHLQAVVLCPTRELAMQAADDIRDFAKYMFGIKVLAVYGGQDISRQIKALSNGVQIVVGTPGRVMDHMRRHTMKMKDVKVLVLDEADEMLDMGFREDIETILQGMPMERQTALFSATMPEAILKITKTYQKSDAEYIKMTPKEITVAAIEQAYYRVPQKLKEDVLVRLMDYYNPARSLIFCNTKRMVDQLAESLKGKGYLADGLHGDLSQNQRDTVMNLFRNGRINILIATDVAARGIDVSGVEAVFNYDIPEDIEYYVHRIGRTGRAGRSGMSFTLVGGREMYKLREIEKVCHTKIEERHVPKAKEITRVKSQKVFAEVIDIIENGDISSVLEFVNQKVEEGEYTAEQLAAGFMKLKMGADLEDLVLFEKSDRNRRDFKTRGERGRGERGRDGRRSDRDRDGKRGRGDRERDGKKSGRDSRSRDGKSYDKDSRGRRGKSFDKEKDLFPKPRRKNKPLNDHDGFNKNTGLDENLIASIKADRDQNANKSSDASKTSDNKKYERKPRKSNDGFENVGRINIKGEGSTKSWYMEDTPRHKKADKQDVDTMNVSKSDKKAIKSENKKRSLDYLADVSSLVMESFGKRKK</sequence>
<dbReference type="GO" id="GO:0005524">
    <property type="term" value="F:ATP binding"/>
    <property type="evidence" value="ECO:0007669"/>
    <property type="project" value="UniProtKB-KW"/>
</dbReference>
<dbReference type="KEGG" id="bpb:bpr_I1286"/>
<dbReference type="EMBL" id="CP001810">
    <property type="protein sequence ID" value="ADL34024.1"/>
    <property type="molecule type" value="Genomic_DNA"/>
</dbReference>
<evidence type="ECO:0000256" key="2">
    <source>
        <dbReference type="ARBA" id="ARBA00022490"/>
    </source>
</evidence>
<dbReference type="AlphaFoldDB" id="E0S2Q7"/>
<dbReference type="PROSITE" id="PS51192">
    <property type="entry name" value="HELICASE_ATP_BIND_1"/>
    <property type="match status" value="1"/>
</dbReference>
<evidence type="ECO:0000259" key="16">
    <source>
        <dbReference type="PROSITE" id="PS51195"/>
    </source>
</evidence>
<evidence type="ECO:0000256" key="7">
    <source>
        <dbReference type="ARBA" id="ARBA00023016"/>
    </source>
</evidence>
<dbReference type="HOGENOM" id="CLU_003041_21_4_9"/>
<dbReference type="PROSITE" id="PS51195">
    <property type="entry name" value="Q_MOTIF"/>
    <property type="match status" value="1"/>
</dbReference>
<dbReference type="eggNOG" id="COG0513">
    <property type="taxonomic scope" value="Bacteria"/>
</dbReference>
<dbReference type="Gene3D" id="3.40.50.300">
    <property type="entry name" value="P-loop containing nucleotide triphosphate hydrolases"/>
    <property type="match status" value="2"/>
</dbReference>
<evidence type="ECO:0000259" key="15">
    <source>
        <dbReference type="PROSITE" id="PS51194"/>
    </source>
</evidence>
<dbReference type="InterPro" id="IPR050547">
    <property type="entry name" value="DEAD_box_RNA_helicases"/>
</dbReference>
<dbReference type="InterPro" id="IPR000629">
    <property type="entry name" value="RNA-helicase_DEAD-box_CS"/>
</dbReference>
<evidence type="ECO:0000256" key="5">
    <source>
        <dbReference type="ARBA" id="ARBA00022806"/>
    </source>
</evidence>
<keyword evidence="5 12" id="KW-0347">Helicase</keyword>
<dbReference type="InterPro" id="IPR044742">
    <property type="entry name" value="DEAD/DEAH_RhlB"/>
</dbReference>
<comment type="similarity">
    <text evidence="8 12">Belongs to the DEAD box helicase family.</text>
</comment>
<dbReference type="PANTHER" id="PTHR47963">
    <property type="entry name" value="DEAD-BOX ATP-DEPENDENT RNA HELICASE 47, MITOCHONDRIAL"/>
    <property type="match status" value="1"/>
</dbReference>
<evidence type="ECO:0000313" key="17">
    <source>
        <dbReference type="EMBL" id="ADL34024.1"/>
    </source>
</evidence>
<dbReference type="Pfam" id="PF25399">
    <property type="entry name" value="DeaD_dimer"/>
    <property type="match status" value="1"/>
</dbReference>
<gene>
    <name evidence="17" type="ordered locus">bpr_I1286</name>
</gene>